<organism evidence="2 3">
    <name type="scientific">Bacillus seohaeanensis</name>
    <dbReference type="NCBI Taxonomy" id="284580"/>
    <lineage>
        <taxon>Bacteria</taxon>
        <taxon>Bacillati</taxon>
        <taxon>Bacillota</taxon>
        <taxon>Bacilli</taxon>
        <taxon>Bacillales</taxon>
        <taxon>Bacillaceae</taxon>
        <taxon>Bacillus</taxon>
    </lineage>
</organism>
<feature type="compositionally biased region" description="Polar residues" evidence="1">
    <location>
        <begin position="347"/>
        <end position="368"/>
    </location>
</feature>
<proteinExistence type="predicted"/>
<evidence type="ECO:0000313" key="2">
    <source>
        <dbReference type="EMBL" id="MFD2680727.1"/>
    </source>
</evidence>
<dbReference type="EMBL" id="JBHUMF010000017">
    <property type="protein sequence ID" value="MFD2680727.1"/>
    <property type="molecule type" value="Genomic_DNA"/>
</dbReference>
<sequence length="390" mass="45093">MNFLQKIEPYLTSDDLLVQEFVVHALEDYPDVPEEWVTRLLKEAVNKKEKESSILVFADKHQLSEEALKVLLDGLEKAERSKKHLYTKFLENIEPQLAMNYKNELTPYHTKETWDFYELLLNGTEEEVWNKYGEIINKLEQAPEYDHELFIKGKKVVKTLVQKGWINEKEIALILSENLNENWFSFDGILAVYAIRLLKLETHTPILASLLTREEDVLLEEVADALISFQSEEVVRAVEPYLNQSDSVIFATSVVGNIKLPLSIDVLQSAYHQVTEEDQDIIFEALCHQLSLDCLPEIEDYMESEPEVYLVEPEPVAYGYFTVMGVKHPKLPKWKRVAEKRERQFQEDMNNSNQNNALSTPAPYQNTDKVGRNDPCPCGSGKKYKKCCLN</sequence>
<dbReference type="InterPro" id="IPR004027">
    <property type="entry name" value="SEC_C_motif"/>
</dbReference>
<dbReference type="RefSeq" id="WP_377934385.1">
    <property type="nucleotide sequence ID" value="NZ_JBHUMF010000017.1"/>
</dbReference>
<keyword evidence="3" id="KW-1185">Reference proteome</keyword>
<accession>A0ABW5RPW4</accession>
<protein>
    <submittedName>
        <fullName evidence="2">SEC-C metal-binding domain-containing protein</fullName>
    </submittedName>
</protein>
<dbReference type="Pfam" id="PF02810">
    <property type="entry name" value="SEC-C"/>
    <property type="match status" value="1"/>
</dbReference>
<feature type="region of interest" description="Disordered" evidence="1">
    <location>
        <begin position="343"/>
        <end position="374"/>
    </location>
</feature>
<reference evidence="3" key="1">
    <citation type="journal article" date="2019" name="Int. J. Syst. Evol. Microbiol.">
        <title>The Global Catalogue of Microorganisms (GCM) 10K type strain sequencing project: providing services to taxonomists for standard genome sequencing and annotation.</title>
        <authorList>
            <consortium name="The Broad Institute Genomics Platform"/>
            <consortium name="The Broad Institute Genome Sequencing Center for Infectious Disease"/>
            <person name="Wu L."/>
            <person name="Ma J."/>
        </authorList>
    </citation>
    <scope>NUCLEOTIDE SEQUENCE [LARGE SCALE GENOMIC DNA]</scope>
    <source>
        <strain evidence="3">KCTC 3913</strain>
    </source>
</reference>
<gene>
    <name evidence="2" type="ORF">ACFSUL_08140</name>
</gene>
<name>A0ABW5RPW4_9BACI</name>
<evidence type="ECO:0000313" key="3">
    <source>
        <dbReference type="Proteomes" id="UP001597506"/>
    </source>
</evidence>
<dbReference type="SUPFAM" id="SSF103642">
    <property type="entry name" value="Sec-C motif"/>
    <property type="match status" value="1"/>
</dbReference>
<dbReference type="Gene3D" id="3.10.450.50">
    <property type="match status" value="1"/>
</dbReference>
<dbReference type="Proteomes" id="UP001597506">
    <property type="component" value="Unassembled WGS sequence"/>
</dbReference>
<comment type="caution">
    <text evidence="2">The sequence shown here is derived from an EMBL/GenBank/DDBJ whole genome shotgun (WGS) entry which is preliminary data.</text>
</comment>
<evidence type="ECO:0000256" key="1">
    <source>
        <dbReference type="SAM" id="MobiDB-lite"/>
    </source>
</evidence>